<dbReference type="OMA" id="MQNSCAP"/>
<dbReference type="GeneID" id="9055353"/>
<evidence type="ECO:0000256" key="3">
    <source>
        <dbReference type="ARBA" id="ARBA00022723"/>
    </source>
</evidence>
<evidence type="ECO:0000259" key="7">
    <source>
        <dbReference type="SMART" id="SM00829"/>
    </source>
</evidence>
<dbReference type="InterPro" id="IPR011032">
    <property type="entry name" value="GroES-like_sf"/>
</dbReference>
<keyword evidence="3 6" id="KW-0479">Metal-binding</keyword>
<evidence type="ECO:0000256" key="1">
    <source>
        <dbReference type="ARBA" id="ARBA00001947"/>
    </source>
</evidence>
<dbReference type="Pfam" id="PF00107">
    <property type="entry name" value="ADH_zinc_N"/>
    <property type="match status" value="1"/>
</dbReference>
<dbReference type="Gene3D" id="3.90.180.10">
    <property type="entry name" value="Medium-chain alcohol dehydrogenases, catalytic domain"/>
    <property type="match status" value="1"/>
</dbReference>
<feature type="domain" description="Enoyl reductase (ER)" evidence="7">
    <location>
        <begin position="68"/>
        <end position="412"/>
    </location>
</feature>
<dbReference type="PANTHER" id="PTHR43161">
    <property type="entry name" value="SORBITOL DEHYDROGENASE"/>
    <property type="match status" value="1"/>
</dbReference>
<dbReference type="Gene3D" id="3.40.50.720">
    <property type="entry name" value="NAD(P)-binding Rossmann-like Domain"/>
    <property type="match status" value="1"/>
</dbReference>
<name>C5LLR2_PERM5</name>
<gene>
    <name evidence="8" type="ORF">Pmar_PMAR006607</name>
</gene>
<dbReference type="SMART" id="SM00829">
    <property type="entry name" value="PKS_ER"/>
    <property type="match status" value="1"/>
</dbReference>
<dbReference type="InterPro" id="IPR013154">
    <property type="entry name" value="ADH-like_N"/>
</dbReference>
<evidence type="ECO:0000256" key="6">
    <source>
        <dbReference type="RuleBase" id="RU361277"/>
    </source>
</evidence>
<accession>C5LLR2</accession>
<dbReference type="InParanoid" id="C5LLR2"/>
<reference evidence="8 9" key="1">
    <citation type="submission" date="2008-07" db="EMBL/GenBank/DDBJ databases">
        <authorList>
            <person name="El-Sayed N."/>
            <person name="Caler E."/>
            <person name="Inman J."/>
            <person name="Amedeo P."/>
            <person name="Hass B."/>
            <person name="Wortman J."/>
        </authorList>
    </citation>
    <scope>NUCLEOTIDE SEQUENCE [LARGE SCALE GENOMIC DNA]</scope>
    <source>
        <strain evidence="9">ATCC 50983 / TXsc</strain>
    </source>
</reference>
<dbReference type="InterPro" id="IPR036291">
    <property type="entry name" value="NAD(P)-bd_dom_sf"/>
</dbReference>
<keyword evidence="9" id="KW-1185">Reference proteome</keyword>
<dbReference type="PROSITE" id="PS00059">
    <property type="entry name" value="ADH_ZINC"/>
    <property type="match status" value="1"/>
</dbReference>
<evidence type="ECO:0000313" key="9">
    <source>
        <dbReference type="Proteomes" id="UP000007800"/>
    </source>
</evidence>
<dbReference type="AlphaFoldDB" id="C5LLR2"/>
<evidence type="ECO:0000256" key="5">
    <source>
        <dbReference type="ARBA" id="ARBA00023002"/>
    </source>
</evidence>
<dbReference type="InterPro" id="IPR013149">
    <property type="entry name" value="ADH-like_C"/>
</dbReference>
<dbReference type="GO" id="GO:0008270">
    <property type="term" value="F:zinc ion binding"/>
    <property type="evidence" value="ECO:0007669"/>
    <property type="project" value="InterPro"/>
</dbReference>
<protein>
    <submittedName>
        <fullName evidence="8">Sorbitol dehydrogenase, putative</fullName>
    </submittedName>
</protein>
<dbReference type="SUPFAM" id="SSF51735">
    <property type="entry name" value="NAD(P)-binding Rossmann-fold domains"/>
    <property type="match status" value="1"/>
</dbReference>
<comment type="cofactor">
    <cofactor evidence="1 6">
        <name>Zn(2+)</name>
        <dbReference type="ChEBI" id="CHEBI:29105"/>
    </cofactor>
</comment>
<dbReference type="InterPro" id="IPR002328">
    <property type="entry name" value="ADH_Zn_CS"/>
</dbReference>
<evidence type="ECO:0000256" key="4">
    <source>
        <dbReference type="ARBA" id="ARBA00022833"/>
    </source>
</evidence>
<keyword evidence="5" id="KW-0560">Oxidoreductase</keyword>
<dbReference type="InterPro" id="IPR020843">
    <property type="entry name" value="ER"/>
</dbReference>
<dbReference type="CDD" id="cd05285">
    <property type="entry name" value="sorbitol_DH"/>
    <property type="match status" value="1"/>
</dbReference>
<comment type="similarity">
    <text evidence="2 6">Belongs to the zinc-containing alcohol dehydrogenase family.</text>
</comment>
<dbReference type="PANTHER" id="PTHR43161:SF9">
    <property type="entry name" value="SORBITOL DEHYDROGENASE"/>
    <property type="match status" value="1"/>
</dbReference>
<dbReference type="RefSeq" id="XP_002769566.1">
    <property type="nucleotide sequence ID" value="XM_002769520.1"/>
</dbReference>
<dbReference type="OrthoDB" id="1879366at2759"/>
<dbReference type="Proteomes" id="UP000007800">
    <property type="component" value="Unassembled WGS sequence"/>
</dbReference>
<keyword evidence="4 6" id="KW-0862">Zinc</keyword>
<evidence type="ECO:0000313" key="8">
    <source>
        <dbReference type="EMBL" id="EER02284.1"/>
    </source>
</evidence>
<sequence>MLTSSRTFFSVTSLSLSKMTCLGSVSSRRCISSSARRFPSWRLRTPLIYTHRTFSTVTEANEGMIIRGRGDMSMEPIPMPGAPQPGECLIRVKNVGICGSDVHFFANGSVGSYAVTSPMVIGHEGAGVVEQVGEGVTDLKVGDRVALEPAVPCGHCELCRSGEYNLCPEIKCFGTPPNNGCLTRYVRHPASFCFKLPENVSLEEGVMCEPLAVATYACKDRAEVKDGDKVLVFGDGPIGTMAAMVSSALKAGRVLVCGHHDDKLQEIVEACPQAEVLNVKGSGDYNQVAEKIRDALGGPADCSVDTTGAQDAVSSCIRATQSGGRVAMVGIGAVEMKLPVVDALLRQVDIRGTFRFCNTYPTCIDMISSGKVDVKQLITHRYHFNNAEILQAFEDCRAGVGRDGRPTSKCMININ</sequence>
<organism evidence="9">
    <name type="scientific">Perkinsus marinus (strain ATCC 50983 / TXsc)</name>
    <dbReference type="NCBI Taxonomy" id="423536"/>
    <lineage>
        <taxon>Eukaryota</taxon>
        <taxon>Sar</taxon>
        <taxon>Alveolata</taxon>
        <taxon>Perkinsozoa</taxon>
        <taxon>Perkinsea</taxon>
        <taxon>Perkinsida</taxon>
        <taxon>Perkinsidae</taxon>
        <taxon>Perkinsus</taxon>
    </lineage>
</organism>
<dbReference type="EMBL" id="GG683299">
    <property type="protein sequence ID" value="EER02284.1"/>
    <property type="molecule type" value="Genomic_DNA"/>
</dbReference>
<dbReference type="Pfam" id="PF08240">
    <property type="entry name" value="ADH_N"/>
    <property type="match status" value="1"/>
</dbReference>
<dbReference type="InterPro" id="IPR045306">
    <property type="entry name" value="SDH-like"/>
</dbReference>
<dbReference type="SUPFAM" id="SSF50129">
    <property type="entry name" value="GroES-like"/>
    <property type="match status" value="1"/>
</dbReference>
<dbReference type="GO" id="GO:0016616">
    <property type="term" value="F:oxidoreductase activity, acting on the CH-OH group of donors, NAD or NADP as acceptor"/>
    <property type="evidence" value="ECO:0007669"/>
    <property type="project" value="InterPro"/>
</dbReference>
<proteinExistence type="inferred from homology"/>
<evidence type="ECO:0000256" key="2">
    <source>
        <dbReference type="ARBA" id="ARBA00008072"/>
    </source>
</evidence>